<name>A0A1M6QXX1_SELRU</name>
<protein>
    <submittedName>
        <fullName evidence="1">Uncharacterized protein</fullName>
    </submittedName>
</protein>
<evidence type="ECO:0000313" key="2">
    <source>
        <dbReference type="Proteomes" id="UP000184263"/>
    </source>
</evidence>
<gene>
    <name evidence="1" type="ORF">SAMN05216582_10138</name>
</gene>
<dbReference type="OrthoDB" id="7056571at2"/>
<dbReference type="RefSeq" id="WP_073087825.1">
    <property type="nucleotide sequence ID" value="NZ_FRBC01000001.1"/>
</dbReference>
<proteinExistence type="predicted"/>
<dbReference type="EMBL" id="FRBC01000001">
    <property type="protein sequence ID" value="SHK24917.1"/>
    <property type="molecule type" value="Genomic_DNA"/>
</dbReference>
<reference evidence="1 2" key="1">
    <citation type="submission" date="2016-11" db="EMBL/GenBank/DDBJ databases">
        <authorList>
            <person name="Jaros S."/>
            <person name="Januszkiewicz K."/>
            <person name="Wedrychowicz H."/>
        </authorList>
    </citation>
    <scope>NUCLEOTIDE SEQUENCE [LARGE SCALE GENOMIC DNA]</scope>
    <source>
        <strain evidence="1 2">HD4</strain>
    </source>
</reference>
<dbReference type="AlphaFoldDB" id="A0A1M6QXX1"/>
<dbReference type="Proteomes" id="UP000184263">
    <property type="component" value="Unassembled WGS sequence"/>
</dbReference>
<organism evidence="1 2">
    <name type="scientific">Selenomonas ruminantium</name>
    <dbReference type="NCBI Taxonomy" id="971"/>
    <lineage>
        <taxon>Bacteria</taxon>
        <taxon>Bacillati</taxon>
        <taxon>Bacillota</taxon>
        <taxon>Negativicutes</taxon>
        <taxon>Selenomonadales</taxon>
        <taxon>Selenomonadaceae</taxon>
        <taxon>Selenomonas</taxon>
    </lineage>
</organism>
<sequence>MARKIKFALEMADGYKVRNSLEELREHFDIDTIVSHFLSGKLQEWLDDRYYEDEASQVSELSKDSPELHNRLCAILGVEHVNSDNTDIESLERLNEKKSILRQKTSDKQIIDNAAITALSQEDLADLLDANESIIYLVGEKFNIPIRMTNKKYIGILGTPVIKIQAKNPEELEDKDISFENVILPWTPKQIEVSPVIPTNTLESQSQPSLSSSAVDEAVTDDTDDLIDEFIEVFNSTFTSWKPKNDTIWEVTNLFGTASNEKLTPGKKKIALRLICKNAYTEKELVHIKVIDDLSAGYALTKDSVCFGGNFGNILIRYNELCQNGSSEPIEVRKEFKGTFSFDEIFTYVINTKNGTFTLASSVEHEGLDVLHDDMHELNNYLKTIAKLSAI</sequence>
<evidence type="ECO:0000313" key="1">
    <source>
        <dbReference type="EMBL" id="SHK24917.1"/>
    </source>
</evidence>
<accession>A0A1M6QXX1</accession>